<sequence length="65" mass="7229">MPPSWARAIARRASVTVSIAAEKHRNIQTNSFRQLRAEIGSIRQNGGVSGNKEDVVKRQSFFSDT</sequence>
<name>A0A3S4HXM0_SALET</name>
<dbReference type="Proteomes" id="UP000269208">
    <property type="component" value="Chromosome"/>
</dbReference>
<dbReference type="EMBL" id="LR134190">
    <property type="protein sequence ID" value="VEB55993.1"/>
    <property type="molecule type" value="Genomic_DNA"/>
</dbReference>
<protein>
    <submittedName>
        <fullName evidence="2">Uncharacterized protein</fullName>
    </submittedName>
</protein>
<evidence type="ECO:0000313" key="2">
    <source>
        <dbReference type="EMBL" id="VEB55993.1"/>
    </source>
</evidence>
<reference evidence="2 3" key="1">
    <citation type="submission" date="2018-12" db="EMBL/GenBank/DDBJ databases">
        <authorList>
            <consortium name="Pathogen Informatics"/>
        </authorList>
    </citation>
    <scope>NUCLEOTIDE SEQUENCE [LARGE SCALE GENOMIC DNA]</scope>
    <source>
        <strain evidence="2 3">NCTC6754</strain>
    </source>
</reference>
<organism evidence="2 3">
    <name type="scientific">Salmonella enterica I</name>
    <dbReference type="NCBI Taxonomy" id="59201"/>
    <lineage>
        <taxon>Bacteria</taxon>
        <taxon>Pseudomonadati</taxon>
        <taxon>Pseudomonadota</taxon>
        <taxon>Gammaproteobacteria</taxon>
        <taxon>Enterobacterales</taxon>
        <taxon>Enterobacteriaceae</taxon>
        <taxon>Salmonella</taxon>
    </lineage>
</organism>
<evidence type="ECO:0000313" key="3">
    <source>
        <dbReference type="Proteomes" id="UP000269208"/>
    </source>
</evidence>
<dbReference type="AlphaFoldDB" id="A0A3S4HXM0"/>
<feature type="region of interest" description="Disordered" evidence="1">
    <location>
        <begin position="46"/>
        <end position="65"/>
    </location>
</feature>
<gene>
    <name evidence="2" type="ORF">NCTC6754_04128</name>
</gene>
<proteinExistence type="predicted"/>
<evidence type="ECO:0000256" key="1">
    <source>
        <dbReference type="SAM" id="MobiDB-lite"/>
    </source>
</evidence>
<accession>A0A3S4HXM0</accession>